<dbReference type="RefSeq" id="WP_047403988.1">
    <property type="nucleotide sequence ID" value="NZ_CP069280.1"/>
</dbReference>
<accession>A0ABD7CIH8</accession>
<reference evidence="1 2" key="1">
    <citation type="journal article" date="2014" name="J. Infect. Dis.">
        <title>Molecular characterization of a novel botulinum neurotoxin type H gene.</title>
        <authorList>
            <person name="Dover N."/>
            <person name="Barash J.R."/>
            <person name="Hill K.K."/>
            <person name="Xie G."/>
            <person name="Arnon S.S."/>
        </authorList>
    </citation>
    <scope>NUCLEOTIDE SEQUENCE [LARGE SCALE GENOMIC DNA]</scope>
    <source>
        <strain evidence="1 2">IBCA10-7060</strain>
    </source>
</reference>
<name>A0ABD7CIH8_CLOBO</name>
<dbReference type="Pfam" id="PF08890">
    <property type="entry name" value="Phage_TAC_5"/>
    <property type="match status" value="1"/>
</dbReference>
<gene>
    <name evidence="1" type="ORF">JQS73_15630</name>
</gene>
<evidence type="ECO:0000313" key="2">
    <source>
        <dbReference type="Proteomes" id="UP000663464"/>
    </source>
</evidence>
<dbReference type="InterPro" id="IPR014986">
    <property type="entry name" value="XkdN-like"/>
</dbReference>
<evidence type="ECO:0008006" key="3">
    <source>
        <dbReference type="Google" id="ProtNLM"/>
    </source>
</evidence>
<dbReference type="Proteomes" id="UP000663464">
    <property type="component" value="Chromosome"/>
</dbReference>
<sequence length="137" mass="15805">MNNFEDFLMDSFEEVEEIEREIVMGGRKRKMKFKPISADKGDELRKKCKKITLVKGQKMIETDQDKFIANQIIETTIYPDLKNAELQKAWGVIGAEELLKAMKSKMCDGEYTDWSSTVVEINGYDKGIQELVEEAKN</sequence>
<protein>
    <recommendedName>
        <fullName evidence="3">Phage XkdN-like protein</fullName>
    </recommendedName>
</protein>
<proteinExistence type="predicted"/>
<dbReference type="AlphaFoldDB" id="A0ABD7CIH8"/>
<organism evidence="1 2">
    <name type="scientific">Clostridium botulinum</name>
    <dbReference type="NCBI Taxonomy" id="1491"/>
    <lineage>
        <taxon>Bacteria</taxon>
        <taxon>Bacillati</taxon>
        <taxon>Bacillota</taxon>
        <taxon>Clostridia</taxon>
        <taxon>Eubacteriales</taxon>
        <taxon>Clostridiaceae</taxon>
        <taxon>Clostridium</taxon>
    </lineage>
</organism>
<dbReference type="EMBL" id="CP069280">
    <property type="protein sequence ID" value="QRI52846.1"/>
    <property type="molecule type" value="Genomic_DNA"/>
</dbReference>
<dbReference type="Gene3D" id="3.30.2220.30">
    <property type="match status" value="1"/>
</dbReference>
<evidence type="ECO:0000313" key="1">
    <source>
        <dbReference type="EMBL" id="QRI52846.1"/>
    </source>
</evidence>
<dbReference type="InterPro" id="IPR038559">
    <property type="entry name" value="XkdN-like_sf"/>
</dbReference>